<proteinExistence type="predicted"/>
<name>A0A1D1YH53_9ARAE</name>
<dbReference type="PANTHER" id="PTHR36398:SF1">
    <property type="entry name" value="PLASMA MEMBRANE FUSION PROTEIN"/>
    <property type="match status" value="1"/>
</dbReference>
<feature type="region of interest" description="Disordered" evidence="1">
    <location>
        <begin position="1"/>
        <end position="69"/>
    </location>
</feature>
<dbReference type="AlphaFoldDB" id="A0A1D1YH53"/>
<keyword evidence="2" id="KW-0804">Transcription</keyword>
<dbReference type="GO" id="GO:0009507">
    <property type="term" value="C:chloroplast"/>
    <property type="evidence" value="ECO:0007669"/>
    <property type="project" value="TreeGrafter"/>
</dbReference>
<accession>A0A1D1YH53</accession>
<evidence type="ECO:0000256" key="1">
    <source>
        <dbReference type="SAM" id="MobiDB-lite"/>
    </source>
</evidence>
<organism evidence="2">
    <name type="scientific">Anthurium amnicola</name>
    <dbReference type="NCBI Taxonomy" id="1678845"/>
    <lineage>
        <taxon>Eukaryota</taxon>
        <taxon>Viridiplantae</taxon>
        <taxon>Streptophyta</taxon>
        <taxon>Embryophyta</taxon>
        <taxon>Tracheophyta</taxon>
        <taxon>Spermatophyta</taxon>
        <taxon>Magnoliopsida</taxon>
        <taxon>Liliopsida</taxon>
        <taxon>Araceae</taxon>
        <taxon>Pothoideae</taxon>
        <taxon>Potheae</taxon>
        <taxon>Anthurium</taxon>
    </lineage>
</organism>
<feature type="compositionally biased region" description="Basic and acidic residues" evidence="1">
    <location>
        <begin position="1"/>
        <end position="26"/>
    </location>
</feature>
<feature type="compositionally biased region" description="Low complexity" evidence="1">
    <location>
        <begin position="49"/>
        <end position="60"/>
    </location>
</feature>
<reference evidence="2" key="1">
    <citation type="submission" date="2015-07" db="EMBL/GenBank/DDBJ databases">
        <title>Transcriptome Assembly of Anthurium amnicola.</title>
        <authorList>
            <person name="Suzuki J."/>
        </authorList>
    </citation>
    <scope>NUCLEOTIDE SEQUENCE</scope>
</reference>
<dbReference type="GO" id="GO:0000428">
    <property type="term" value="C:DNA-directed RNA polymerase complex"/>
    <property type="evidence" value="ECO:0007669"/>
    <property type="project" value="UniProtKB-KW"/>
</dbReference>
<evidence type="ECO:0000313" key="2">
    <source>
        <dbReference type="EMBL" id="JAT53976.1"/>
    </source>
</evidence>
<protein>
    <submittedName>
        <fullName evidence="2">DNA-directed RNA polymerase subunit beta</fullName>
    </submittedName>
</protein>
<sequence>TCEDVLHVGKGHPSEASDPSSRDRQRQPAMTGVRLISFLVAPPPPRLPPKSSQSKPAKPQGDASSPVKVPRRSASLSLLSLAALLPSALSDRCPPAAAFSLGISGPKEWLRDQKKKASRFVLAPIDASRRSLQATYLILSTDSGSRVEDPGEVRKVLNAAARDCVPEDRSSIVTFQARTGVEVCTFRLILNNASSLLENDDPTKLEAEAMLDELIRSFTFLGRVVDNVDLQIDSDRQKVKDGLNDTIFALGKFEQSIKGCLGV</sequence>
<dbReference type="EMBL" id="GDJX01013960">
    <property type="protein sequence ID" value="JAT53976.1"/>
    <property type="molecule type" value="Transcribed_RNA"/>
</dbReference>
<dbReference type="PANTHER" id="PTHR36398">
    <property type="entry name" value="PLASMA MEMBRANE FUSION PROTEIN"/>
    <property type="match status" value="1"/>
</dbReference>
<feature type="non-terminal residue" evidence="2">
    <location>
        <position position="1"/>
    </location>
</feature>
<keyword evidence="2" id="KW-0240">DNA-directed RNA polymerase</keyword>
<gene>
    <name evidence="2" type="primary">rpoC_73</name>
    <name evidence="2" type="ORF">g.58462</name>
</gene>